<comment type="caution">
    <text evidence="7">The sequence shown here is derived from an EMBL/GenBank/DDBJ whole genome shotgun (WGS) entry which is preliminary data.</text>
</comment>
<keyword evidence="5 6" id="KW-0472">Membrane</keyword>
<evidence type="ECO:0000256" key="4">
    <source>
        <dbReference type="ARBA" id="ARBA00022989"/>
    </source>
</evidence>
<sequence length="293" mass="33241">MKLGMRTIKTGIAVFLCVIVFEIFNMGSAMYACLAAIISMQNTVISSFKAGKNRMIGTTIGAFVGFICASIMPESAILSGIGIMSVIHISNILKSKESLSIAGVVFCAIMLKLEGQSVIVYSFSRIIDTFIGIAIAILVNYFVAPPKYFEKIDEKYKEIVNDIFLLFKDEVSKNKPIDLSKINKDISNFEKLVDTYIEEFRVRKDEEVEIEKIRKVLNECKKIYFNLEIIASLDDQGFLNKENCNNLNKLYNFRFEYLDYDEGDLDIVYNYHIKNIINSIHTLNKTIGICTII</sequence>
<dbReference type="PANTHER" id="PTHR30509">
    <property type="entry name" value="P-HYDROXYBENZOIC ACID EFFLUX PUMP SUBUNIT-RELATED"/>
    <property type="match status" value="1"/>
</dbReference>
<reference evidence="7 8" key="1">
    <citation type="submission" date="2017-03" db="EMBL/GenBank/DDBJ databases">
        <title>Genome sequence of Clostridium thermoalcaliphilum DSM 7309.</title>
        <authorList>
            <person name="Poehlein A."/>
            <person name="Daniel R."/>
        </authorList>
    </citation>
    <scope>NUCLEOTIDE SEQUENCE [LARGE SCALE GENOMIC DNA]</scope>
    <source>
        <strain evidence="7 8">DSM 7309</strain>
    </source>
</reference>
<dbReference type="PANTHER" id="PTHR30509:SF9">
    <property type="entry name" value="MULTIDRUG RESISTANCE PROTEIN MDTO"/>
    <property type="match status" value="1"/>
</dbReference>
<dbReference type="PROSITE" id="PS51257">
    <property type="entry name" value="PROKAR_LIPOPROTEIN"/>
    <property type="match status" value="1"/>
</dbReference>
<feature type="transmembrane region" description="Helical" evidence="6">
    <location>
        <begin position="99"/>
        <end position="120"/>
    </location>
</feature>
<gene>
    <name evidence="7" type="ORF">CLOTH_07900</name>
</gene>
<evidence type="ECO:0000256" key="5">
    <source>
        <dbReference type="ARBA" id="ARBA00023136"/>
    </source>
</evidence>
<dbReference type="InterPro" id="IPR010343">
    <property type="entry name" value="ArAE_1"/>
</dbReference>
<proteinExistence type="predicted"/>
<feature type="transmembrane region" description="Helical" evidence="6">
    <location>
        <begin position="126"/>
        <end position="144"/>
    </location>
</feature>
<evidence type="ECO:0000256" key="6">
    <source>
        <dbReference type="SAM" id="Phobius"/>
    </source>
</evidence>
<dbReference type="STRING" id="29349.CLOTH_07900"/>
<dbReference type="EMBL" id="MZGW01000002">
    <property type="protein sequence ID" value="OPJ56386.1"/>
    <property type="molecule type" value="Genomic_DNA"/>
</dbReference>
<dbReference type="Proteomes" id="UP000190140">
    <property type="component" value="Unassembled WGS sequence"/>
</dbReference>
<evidence type="ECO:0000313" key="8">
    <source>
        <dbReference type="Proteomes" id="UP000190140"/>
    </source>
</evidence>
<dbReference type="RefSeq" id="WP_158080454.1">
    <property type="nucleotide sequence ID" value="NZ_MZGW01000002.1"/>
</dbReference>
<feature type="transmembrane region" description="Helical" evidence="6">
    <location>
        <begin position="12"/>
        <end position="40"/>
    </location>
</feature>
<evidence type="ECO:0000313" key="7">
    <source>
        <dbReference type="EMBL" id="OPJ56386.1"/>
    </source>
</evidence>
<dbReference type="Pfam" id="PF06081">
    <property type="entry name" value="ArAE_1"/>
    <property type="match status" value="1"/>
</dbReference>
<keyword evidence="8" id="KW-1185">Reference proteome</keyword>
<evidence type="ECO:0000256" key="1">
    <source>
        <dbReference type="ARBA" id="ARBA00004651"/>
    </source>
</evidence>
<dbReference type="AlphaFoldDB" id="A0A1V4I8V8"/>
<protein>
    <submittedName>
        <fullName evidence="7">Fusaric acid resistance protein family protein</fullName>
    </submittedName>
</protein>
<dbReference type="GO" id="GO:0005886">
    <property type="term" value="C:plasma membrane"/>
    <property type="evidence" value="ECO:0007669"/>
    <property type="project" value="UniProtKB-SubCell"/>
</dbReference>
<name>A0A1V4I8V8_9FIRM</name>
<evidence type="ECO:0000256" key="2">
    <source>
        <dbReference type="ARBA" id="ARBA00022475"/>
    </source>
</evidence>
<comment type="subcellular location">
    <subcellularLocation>
        <location evidence="1">Cell membrane</location>
        <topology evidence="1">Multi-pass membrane protein</topology>
    </subcellularLocation>
</comment>
<keyword evidence="2" id="KW-1003">Cell membrane</keyword>
<organism evidence="7 8">
    <name type="scientific">Alkalithermobacter paradoxus</name>
    <dbReference type="NCBI Taxonomy" id="29349"/>
    <lineage>
        <taxon>Bacteria</taxon>
        <taxon>Bacillati</taxon>
        <taxon>Bacillota</taxon>
        <taxon>Clostridia</taxon>
        <taxon>Peptostreptococcales</taxon>
        <taxon>Tepidibacteraceae</taxon>
        <taxon>Alkalithermobacter</taxon>
    </lineage>
</organism>
<evidence type="ECO:0000256" key="3">
    <source>
        <dbReference type="ARBA" id="ARBA00022692"/>
    </source>
</evidence>
<keyword evidence="4 6" id="KW-1133">Transmembrane helix</keyword>
<dbReference type="OrthoDB" id="1653617at2"/>
<accession>A0A1V4I8V8</accession>
<keyword evidence="3 6" id="KW-0812">Transmembrane</keyword>
<feature type="transmembrane region" description="Helical" evidence="6">
    <location>
        <begin position="60"/>
        <end position="87"/>
    </location>
</feature>